<feature type="domain" description="Glycosyl transferase family 1" evidence="3">
    <location>
        <begin position="546"/>
        <end position="709"/>
    </location>
</feature>
<dbReference type="Proteomes" id="UP000005632">
    <property type="component" value="Chromosome"/>
</dbReference>
<reference evidence="5 6" key="1">
    <citation type="submission" date="2011-11" db="EMBL/GenBank/DDBJ databases">
        <title>Complete sequence of Spirochaeta sp. grapes.</title>
        <authorList>
            <consortium name="US DOE Joint Genome Institute"/>
            <person name="Lucas S."/>
            <person name="Han J."/>
            <person name="Lapidus A."/>
            <person name="Cheng J.-F."/>
            <person name="Goodwin L."/>
            <person name="Pitluck S."/>
            <person name="Peters L."/>
            <person name="Ovchinnikova G."/>
            <person name="Munk A.C."/>
            <person name="Detter J.C."/>
            <person name="Han C."/>
            <person name="Tapia R."/>
            <person name="Land M."/>
            <person name="Hauser L."/>
            <person name="Kyrpides N."/>
            <person name="Ivanova N."/>
            <person name="Pagani I."/>
            <person name="Ritalahtilisa K."/>
            <person name="Loeffler F."/>
            <person name="Woyke T."/>
        </authorList>
    </citation>
    <scope>NUCLEOTIDE SEQUENCE [LARGE SCALE GENOMIC DNA]</scope>
    <source>
        <strain evidence="6">ATCC BAA-1885 / DSM 22778 / Grapes</strain>
    </source>
</reference>
<dbReference type="InterPro" id="IPR001296">
    <property type="entry name" value="Glyco_trans_1"/>
</dbReference>
<feature type="transmembrane region" description="Helical" evidence="1">
    <location>
        <begin position="301"/>
        <end position="324"/>
    </location>
</feature>
<dbReference type="Gene3D" id="3.60.21.10">
    <property type="match status" value="1"/>
</dbReference>
<dbReference type="OrthoDB" id="370534at2"/>
<dbReference type="AlphaFoldDB" id="G8QYM5"/>
<dbReference type="STRING" id="158190.SpiGrapes_0753"/>
<dbReference type="InterPro" id="IPR028098">
    <property type="entry name" value="Glyco_trans_4-like_N"/>
</dbReference>
<dbReference type="KEGG" id="sgp:SpiGrapes_0753"/>
<evidence type="ECO:0000256" key="1">
    <source>
        <dbReference type="SAM" id="Phobius"/>
    </source>
</evidence>
<name>G8QYM5_SPHPG</name>
<proteinExistence type="predicted"/>
<dbReference type="eggNOG" id="COG1409">
    <property type="taxonomic scope" value="Bacteria"/>
</dbReference>
<evidence type="ECO:0000313" key="5">
    <source>
        <dbReference type="EMBL" id="AEV28588.1"/>
    </source>
</evidence>
<dbReference type="EMBL" id="CP003155">
    <property type="protein sequence ID" value="AEV28588.1"/>
    <property type="molecule type" value="Genomic_DNA"/>
</dbReference>
<organism evidence="5 6">
    <name type="scientific">Sphaerochaeta pleomorpha (strain ATCC BAA-1885 / DSM 22778 / Grapes)</name>
    <dbReference type="NCBI Taxonomy" id="158190"/>
    <lineage>
        <taxon>Bacteria</taxon>
        <taxon>Pseudomonadati</taxon>
        <taxon>Spirochaetota</taxon>
        <taxon>Spirochaetia</taxon>
        <taxon>Spirochaetales</taxon>
        <taxon>Sphaerochaetaceae</taxon>
        <taxon>Sphaerochaeta</taxon>
    </lineage>
</organism>
<sequence>MSKRQKLHIYFILVTIFLSILIGYRIYLSIYEKDYQSLNAVNIETIETKLIGQTTFSFAVVGNIDNSMRIFSDRIVPLMQDENVDFLISVGNAVFDGAEGKYRLLHRGLTKLDIPYILVPGNNEVADFGSNNFYQHFGPYFYSYHLDNAYFIFLDSTGITSWKWQLHWLNQELETAKNYPYRFVFLGHSLLPQEKVASENSSKYTVDAKTSKTLQQLFSQYEVTSVFSTGYHTNSQQSVGGVRYVVSSGGGGLLLDNEQPYQFVKVMVNPQGFSCTNITAPNRFSPIREKVETLKLYLHSLFYMSIFNILVIIGIFTLFSLLFYSKVLKQQHLYRDFNIDEEASFGTPLRIAMFTNNYLPFIGGVPLSIDRLHKGLLARGNTVLIFAPSYLQNWDDPSDGSVYRCPVLFYTKRGEFPAVNIFNREIGKVFRKFKADIIHVHHPFMLGWTALLYAKRAKLPVVMTYHTRLERYTQYLFGPGMMVKNFLIHLMIKHFANRCDAIIAPSSSTEEYLRNLGVSAIIETIPTGINIEAYGQWTAEQIEQTRAAYVRPGENLLISVSRIAEEKNLDFLVVALEKLKATSSKKFTCILIGDGPERKRLEAKVKAMGMQDTILFLGKLAPSEVVRCYLAADLFVFASTSETQGMVLLEAMAGGCPVVAIRSSGVYDVVHDGVNGFKVPESTNIWAETVKKILEDAELLSEMSGNSREFAKQYSVESITERVLALYRRVILLNASKRSES</sequence>
<keyword evidence="5" id="KW-0808">Transferase</keyword>
<accession>G8QYM5</accession>
<dbReference type="PANTHER" id="PTHR45947">
    <property type="entry name" value="SULFOQUINOVOSYL TRANSFERASE SQD2"/>
    <property type="match status" value="1"/>
</dbReference>
<keyword evidence="1" id="KW-0812">Transmembrane</keyword>
<dbReference type="RefSeq" id="WP_014269437.1">
    <property type="nucleotide sequence ID" value="NC_016633.1"/>
</dbReference>
<dbReference type="Pfam" id="PF00149">
    <property type="entry name" value="Metallophos"/>
    <property type="match status" value="1"/>
</dbReference>
<dbReference type="HOGENOM" id="CLU_374648_0_0_12"/>
<evidence type="ECO:0000259" key="4">
    <source>
        <dbReference type="Pfam" id="PF13439"/>
    </source>
</evidence>
<dbReference type="Pfam" id="PF13439">
    <property type="entry name" value="Glyco_transf_4"/>
    <property type="match status" value="1"/>
</dbReference>
<dbReference type="SUPFAM" id="SSF53756">
    <property type="entry name" value="UDP-Glycosyltransferase/glycogen phosphorylase"/>
    <property type="match status" value="1"/>
</dbReference>
<dbReference type="InterPro" id="IPR004843">
    <property type="entry name" value="Calcineurin-like_PHP"/>
</dbReference>
<dbReference type="InterPro" id="IPR029052">
    <property type="entry name" value="Metallo-depent_PP-like"/>
</dbReference>
<dbReference type="PANTHER" id="PTHR45947:SF3">
    <property type="entry name" value="SULFOQUINOVOSYL TRANSFERASE SQD2"/>
    <property type="match status" value="1"/>
</dbReference>
<dbReference type="eggNOG" id="COG0438">
    <property type="taxonomic scope" value="Bacteria"/>
</dbReference>
<feature type="domain" description="Calcineurin-like phosphoesterase" evidence="2">
    <location>
        <begin position="62"/>
        <end position="165"/>
    </location>
</feature>
<keyword evidence="6" id="KW-1185">Reference proteome</keyword>
<evidence type="ECO:0000313" key="6">
    <source>
        <dbReference type="Proteomes" id="UP000005632"/>
    </source>
</evidence>
<dbReference type="Gene3D" id="3.40.50.2000">
    <property type="entry name" value="Glycogen Phosphorylase B"/>
    <property type="match status" value="2"/>
</dbReference>
<dbReference type="GO" id="GO:0016757">
    <property type="term" value="F:glycosyltransferase activity"/>
    <property type="evidence" value="ECO:0007669"/>
    <property type="project" value="InterPro"/>
</dbReference>
<feature type="transmembrane region" description="Helical" evidence="1">
    <location>
        <begin position="7"/>
        <end position="27"/>
    </location>
</feature>
<dbReference type="Pfam" id="PF00534">
    <property type="entry name" value="Glycos_transf_1"/>
    <property type="match status" value="1"/>
</dbReference>
<keyword evidence="1" id="KW-1133">Transmembrane helix</keyword>
<gene>
    <name evidence="5" type="ordered locus">SpiGrapes_0753</name>
</gene>
<feature type="domain" description="Glycosyltransferase subfamily 4-like N-terminal" evidence="4">
    <location>
        <begin position="362"/>
        <end position="532"/>
    </location>
</feature>
<evidence type="ECO:0000259" key="3">
    <source>
        <dbReference type="Pfam" id="PF00534"/>
    </source>
</evidence>
<dbReference type="InterPro" id="IPR050194">
    <property type="entry name" value="Glycosyltransferase_grp1"/>
</dbReference>
<dbReference type="SUPFAM" id="SSF56300">
    <property type="entry name" value="Metallo-dependent phosphatases"/>
    <property type="match status" value="1"/>
</dbReference>
<evidence type="ECO:0000259" key="2">
    <source>
        <dbReference type="Pfam" id="PF00149"/>
    </source>
</evidence>
<keyword evidence="1" id="KW-0472">Membrane</keyword>
<protein>
    <submittedName>
        <fullName evidence="5">Glycosyltransferase</fullName>
    </submittedName>
</protein>